<dbReference type="EMBL" id="JAKMXF010000055">
    <property type="protein sequence ID" value="KAI6659612.1"/>
    <property type="molecule type" value="Genomic_DNA"/>
</dbReference>
<evidence type="ECO:0000313" key="1">
    <source>
        <dbReference type="EMBL" id="KAI6659612.1"/>
    </source>
</evidence>
<organism evidence="1 2">
    <name type="scientific">Oopsacas minuta</name>
    <dbReference type="NCBI Taxonomy" id="111878"/>
    <lineage>
        <taxon>Eukaryota</taxon>
        <taxon>Metazoa</taxon>
        <taxon>Porifera</taxon>
        <taxon>Hexactinellida</taxon>
        <taxon>Hexasterophora</taxon>
        <taxon>Lyssacinosida</taxon>
        <taxon>Leucopsacidae</taxon>
        <taxon>Oopsacas</taxon>
    </lineage>
</organism>
<protein>
    <submittedName>
        <fullName evidence="1">Uncharacterized protein</fullName>
    </submittedName>
</protein>
<proteinExistence type="predicted"/>
<dbReference type="Proteomes" id="UP001165289">
    <property type="component" value="Unassembled WGS sequence"/>
</dbReference>
<accession>A0AAV7KE55</accession>
<name>A0AAV7KE55_9METZ</name>
<gene>
    <name evidence="1" type="ORF">LOD99_14535</name>
</gene>
<comment type="caution">
    <text evidence="1">The sequence shown here is derived from an EMBL/GenBank/DDBJ whole genome shotgun (WGS) entry which is preliminary data.</text>
</comment>
<keyword evidence="2" id="KW-1185">Reference proteome</keyword>
<evidence type="ECO:0000313" key="2">
    <source>
        <dbReference type="Proteomes" id="UP001165289"/>
    </source>
</evidence>
<sequence>MLACAEFNNGMQGVTEINYNKCDQNKDIANAGQAHYMKDTMTLLRISMKEIPSVIIKISQYLNWSQRTQHVHNAKAIRSIIQDNMDVPTGTEYTFRKKDQVIPLVQNLQ</sequence>
<reference evidence="1 2" key="1">
    <citation type="journal article" date="2023" name="BMC Biol.">
        <title>The compact genome of the sponge Oopsacas minuta (Hexactinellida) is lacking key metazoan core genes.</title>
        <authorList>
            <person name="Santini S."/>
            <person name="Schenkelaars Q."/>
            <person name="Jourda C."/>
            <person name="Duchesne M."/>
            <person name="Belahbib H."/>
            <person name="Rocher C."/>
            <person name="Selva M."/>
            <person name="Riesgo A."/>
            <person name="Vervoort M."/>
            <person name="Leys S.P."/>
            <person name="Kodjabachian L."/>
            <person name="Le Bivic A."/>
            <person name="Borchiellini C."/>
            <person name="Claverie J.M."/>
            <person name="Renard E."/>
        </authorList>
    </citation>
    <scope>NUCLEOTIDE SEQUENCE [LARGE SCALE GENOMIC DNA]</scope>
    <source>
        <strain evidence="1">SPO-2</strain>
    </source>
</reference>
<dbReference type="AlphaFoldDB" id="A0AAV7KE55"/>